<dbReference type="Gene3D" id="1.20.5.170">
    <property type="match status" value="1"/>
</dbReference>
<dbReference type="Proteomes" id="UP000694397">
    <property type="component" value="Chromosome 15"/>
</dbReference>
<organism evidence="3 4">
    <name type="scientific">Scleropages formosus</name>
    <name type="common">Asian bonytongue</name>
    <name type="synonym">Osteoglossum formosum</name>
    <dbReference type="NCBI Taxonomy" id="113540"/>
    <lineage>
        <taxon>Eukaryota</taxon>
        <taxon>Metazoa</taxon>
        <taxon>Chordata</taxon>
        <taxon>Craniata</taxon>
        <taxon>Vertebrata</taxon>
        <taxon>Euteleostomi</taxon>
        <taxon>Actinopterygii</taxon>
        <taxon>Neopterygii</taxon>
        <taxon>Teleostei</taxon>
        <taxon>Osteoglossocephala</taxon>
        <taxon>Osteoglossomorpha</taxon>
        <taxon>Osteoglossiformes</taxon>
        <taxon>Osteoglossidae</taxon>
        <taxon>Scleropages</taxon>
    </lineage>
</organism>
<feature type="coiled-coil region" evidence="1">
    <location>
        <begin position="286"/>
        <end position="352"/>
    </location>
</feature>
<dbReference type="GeneTree" id="ENSGT00390000018108"/>
<feature type="region of interest" description="Disordered" evidence="2">
    <location>
        <begin position="12"/>
        <end position="80"/>
    </location>
</feature>
<dbReference type="SUPFAM" id="SSF64593">
    <property type="entry name" value="Intermediate filament protein, coiled coil region"/>
    <property type="match status" value="1"/>
</dbReference>
<dbReference type="InterPro" id="IPR027702">
    <property type="entry name" value="Syncoilin"/>
</dbReference>
<feature type="compositionally biased region" description="Basic and acidic residues" evidence="2">
    <location>
        <begin position="38"/>
        <end position="71"/>
    </location>
</feature>
<evidence type="ECO:0008006" key="5">
    <source>
        <dbReference type="Google" id="ProtNLM"/>
    </source>
</evidence>
<accession>A0A8C9T2D1</accession>
<proteinExistence type="predicted"/>
<keyword evidence="1" id="KW-0175">Coiled coil</keyword>
<dbReference type="PANTHER" id="PTHR47147">
    <property type="entry name" value="SYNCOILIN"/>
    <property type="match status" value="1"/>
</dbReference>
<reference evidence="3" key="2">
    <citation type="submission" date="2025-08" db="UniProtKB">
        <authorList>
            <consortium name="Ensembl"/>
        </authorList>
    </citation>
    <scope>IDENTIFICATION</scope>
</reference>
<reference evidence="3" key="3">
    <citation type="submission" date="2025-09" db="UniProtKB">
        <authorList>
            <consortium name="Ensembl"/>
        </authorList>
    </citation>
    <scope>IDENTIFICATION</scope>
</reference>
<evidence type="ECO:0000256" key="2">
    <source>
        <dbReference type="SAM" id="MobiDB-lite"/>
    </source>
</evidence>
<dbReference type="Ensembl" id="ENSSFOT00015042336.1">
    <property type="protein sequence ID" value="ENSSFOP00015045788.1"/>
    <property type="gene ID" value="ENSSFOG00015030776.1"/>
</dbReference>
<reference evidence="3 4" key="1">
    <citation type="submission" date="2019-04" db="EMBL/GenBank/DDBJ databases">
        <authorList>
            <consortium name="Wellcome Sanger Institute Data Sharing"/>
        </authorList>
    </citation>
    <scope>NUCLEOTIDE SEQUENCE [LARGE SCALE GENOMIC DNA]</scope>
</reference>
<dbReference type="PANTHER" id="PTHR47147:SF1">
    <property type="entry name" value="SYNCOILIN"/>
    <property type="match status" value="1"/>
</dbReference>
<dbReference type="GO" id="GO:0005882">
    <property type="term" value="C:intermediate filament"/>
    <property type="evidence" value="ECO:0007669"/>
    <property type="project" value="InterPro"/>
</dbReference>
<gene>
    <name evidence="3" type="primary">LOC108931275</name>
</gene>
<evidence type="ECO:0000313" key="3">
    <source>
        <dbReference type="Ensembl" id="ENSSFOP00015045788.1"/>
    </source>
</evidence>
<dbReference type="OrthoDB" id="8842296at2759"/>
<dbReference type="AlphaFoldDB" id="A0A8C9T2D1"/>
<protein>
    <recommendedName>
        <fullName evidence="5">Syncoilin-like</fullName>
    </recommendedName>
</protein>
<keyword evidence="4" id="KW-1185">Reference proteome</keyword>
<sequence>MEKLGAAVAVQEDAALVGSSVAQEASPGPGFEGGLGSRFDRSADDDGSRSEDGRDDQMSRSEDGSEREAPEVHPGGSLSELGSHFERCIQEVGQLQRRRDDLVRELLRLEQPMAREVAALRAEMAEAFGQLMGVQLEQRRLREETLLVKRRLFVTTRDCIQSQVALATQQHDVAQFAITQEELQAQILQLGQEVSRLQEAQQKRLGASQLRPRFRPRAHSDLTAGRRASLELQQYLRGGMSFLQEWYEPRLLALLRRRQAGEEALRTSRELSQDLRAQLGPLREHVQKLELRRSCLEETIALMELERKENVEQCRETLDTLEEALRHLRTELQVQRRRNKKLETTNSRLEQEAEAYRGFIESLGRTEHPGEQELGGTHGTG</sequence>
<evidence type="ECO:0000256" key="1">
    <source>
        <dbReference type="SAM" id="Coils"/>
    </source>
</evidence>
<evidence type="ECO:0000313" key="4">
    <source>
        <dbReference type="Proteomes" id="UP000694397"/>
    </source>
</evidence>
<name>A0A8C9T2D1_SCLFO</name>